<dbReference type="OrthoDB" id="3540923at2"/>
<evidence type="ECO:0000313" key="3">
    <source>
        <dbReference type="Proteomes" id="UP000031449"/>
    </source>
</evidence>
<dbReference type="Proteomes" id="UP000031449">
    <property type="component" value="Chromosome"/>
</dbReference>
<proteinExistence type="predicted"/>
<feature type="coiled-coil region" evidence="1">
    <location>
        <begin position="209"/>
        <end position="236"/>
    </location>
</feature>
<dbReference type="KEGG" id="jeo:JMA_03850"/>
<dbReference type="STRING" id="1508404.JMA_03850"/>
<feature type="coiled-coil region" evidence="1">
    <location>
        <begin position="77"/>
        <end position="111"/>
    </location>
</feature>
<reference evidence="2 3" key="1">
    <citation type="submission" date="2014-08" db="EMBL/GenBank/DDBJ databases">
        <title>Complete genome of a marine bacteria Jeotgalibacillus malaysiensis.</title>
        <authorList>
            <person name="Yaakop A.S."/>
            <person name="Chan K.-G."/>
            <person name="Goh K.M."/>
        </authorList>
    </citation>
    <scope>NUCLEOTIDE SEQUENCE [LARGE SCALE GENOMIC DNA]</scope>
    <source>
        <strain evidence="2 3">D5</strain>
    </source>
</reference>
<organism evidence="2 3">
    <name type="scientific">Jeotgalibacillus malaysiensis</name>
    <dbReference type="NCBI Taxonomy" id="1508404"/>
    <lineage>
        <taxon>Bacteria</taxon>
        <taxon>Bacillati</taxon>
        <taxon>Bacillota</taxon>
        <taxon>Bacilli</taxon>
        <taxon>Bacillales</taxon>
        <taxon>Caryophanaceae</taxon>
        <taxon>Jeotgalibacillus</taxon>
    </lineage>
</organism>
<dbReference type="AlphaFoldDB" id="A0A0B5ALZ9"/>
<feature type="coiled-coil region" evidence="1">
    <location>
        <begin position="5"/>
        <end position="53"/>
    </location>
</feature>
<keyword evidence="3" id="KW-1185">Reference proteome</keyword>
<accession>A0A0B5ALZ9</accession>
<dbReference type="BioCyc" id="JESP1508404:G14D9-9602-MONOMER"/>
<gene>
    <name evidence="2" type="ORF">JMA_03850</name>
</gene>
<evidence type="ECO:0000313" key="2">
    <source>
        <dbReference type="EMBL" id="AJD89702.1"/>
    </source>
</evidence>
<sequence length="315" mass="36964">MEKTLERKQLDLRKKLDEKRKLEKRLLNVRSQLSEHEKKKQELEQSLSKEQLDLHKMDRFSLVNVVRKWKGTHEELREKEYDEAAKAELKLNEHEQMVDDLKSDEAELEQNLSAYSYAENDWEAFLSEKERWIKQNDSETAREIDLHLNHYADLDALLVEIDEAIYAGRSAESSLEDALKNLKSAHGMSTWDTFLGGGIIVTAMKHNDLDQSQDALHRAQRSLRKFEAELKDVKEETTESMDVERGSFITFADYFLDDIFSEWTIHSRINDSISKVEETKSKVARAVGNLQKERGQVLHQQEEVWGRYQHCIENR</sequence>
<dbReference type="HOGENOM" id="CLU_073844_0_0_9"/>
<protein>
    <submittedName>
        <fullName evidence="2">Uncharacterized protein</fullName>
    </submittedName>
</protein>
<keyword evidence="1" id="KW-0175">Coiled coil</keyword>
<name>A0A0B5ALZ9_9BACL</name>
<evidence type="ECO:0000256" key="1">
    <source>
        <dbReference type="SAM" id="Coils"/>
    </source>
</evidence>
<dbReference type="EMBL" id="CP009416">
    <property type="protein sequence ID" value="AJD89702.1"/>
    <property type="molecule type" value="Genomic_DNA"/>
</dbReference>